<evidence type="ECO:0000256" key="3">
    <source>
        <dbReference type="ARBA" id="ARBA00023163"/>
    </source>
</evidence>
<dbReference type="Proteomes" id="UP000481421">
    <property type="component" value="Unassembled WGS sequence"/>
</dbReference>
<comment type="caution">
    <text evidence="5">The sequence shown here is derived from an EMBL/GenBank/DDBJ whole genome shotgun (WGS) entry which is preliminary data.</text>
</comment>
<dbReference type="GO" id="GO:0003677">
    <property type="term" value="F:DNA binding"/>
    <property type="evidence" value="ECO:0007669"/>
    <property type="project" value="UniProtKB-KW"/>
</dbReference>
<dbReference type="Pfam" id="PF07729">
    <property type="entry name" value="FCD"/>
    <property type="match status" value="1"/>
</dbReference>
<dbReference type="InterPro" id="IPR011711">
    <property type="entry name" value="GntR_C"/>
</dbReference>
<evidence type="ECO:0000313" key="5">
    <source>
        <dbReference type="EMBL" id="NEX45427.1"/>
    </source>
</evidence>
<dbReference type="Gene3D" id="1.20.120.530">
    <property type="entry name" value="GntR ligand-binding domain-like"/>
    <property type="match status" value="1"/>
</dbReference>
<gene>
    <name evidence="5" type="ORF">G3572_04370</name>
</gene>
<evidence type="ECO:0000259" key="4">
    <source>
        <dbReference type="SMART" id="SM00895"/>
    </source>
</evidence>
<evidence type="ECO:0000256" key="1">
    <source>
        <dbReference type="ARBA" id="ARBA00023015"/>
    </source>
</evidence>
<dbReference type="Gene3D" id="1.10.10.10">
    <property type="entry name" value="Winged helix-like DNA-binding domain superfamily/Winged helix DNA-binding domain"/>
    <property type="match status" value="1"/>
</dbReference>
<protein>
    <submittedName>
        <fullName evidence="5">GntR family transcriptional regulator</fullName>
    </submittedName>
</protein>
<dbReference type="AlphaFoldDB" id="A0A6B3RHC0"/>
<dbReference type="EMBL" id="JAAIKE010000001">
    <property type="protein sequence ID" value="NEX45427.1"/>
    <property type="molecule type" value="Genomic_DNA"/>
</dbReference>
<feature type="domain" description="GntR C-terminal" evidence="4">
    <location>
        <begin position="93"/>
        <end position="221"/>
    </location>
</feature>
<dbReference type="InterPro" id="IPR036388">
    <property type="entry name" value="WH-like_DNA-bd_sf"/>
</dbReference>
<dbReference type="SUPFAM" id="SSF46785">
    <property type="entry name" value="Winged helix' DNA-binding domain"/>
    <property type="match status" value="1"/>
</dbReference>
<dbReference type="PANTHER" id="PTHR43537:SF24">
    <property type="entry name" value="GLUCONATE OPERON TRANSCRIPTIONAL REPRESSOR"/>
    <property type="match status" value="1"/>
</dbReference>
<sequence>MTAALAETEDTEAKAGADVSLSVQAHQSLIGALREGQIRSGAFLSMPMLVDILGLPIAAVREAVKLAEAGGLVSVLPKRGVVVMDAGPEMTRECLELRAILDSEGARRLIETNAILPFARLREDHERLRDAALTDVTPEVQRRAILTDLSLHDALAAGVGLKLAQRIYDDNRNRIAIIQNQRPFLADRIVSAMEEHLAIISALEERDVEAAVAAIRQHLAHTLRWWGV</sequence>
<keyword evidence="1" id="KW-0805">Transcription regulation</keyword>
<dbReference type="InterPro" id="IPR036390">
    <property type="entry name" value="WH_DNA-bd_sf"/>
</dbReference>
<accession>A0A6B3RHC0</accession>
<proteinExistence type="predicted"/>
<evidence type="ECO:0000256" key="2">
    <source>
        <dbReference type="ARBA" id="ARBA00023125"/>
    </source>
</evidence>
<dbReference type="PANTHER" id="PTHR43537">
    <property type="entry name" value="TRANSCRIPTIONAL REGULATOR, GNTR FAMILY"/>
    <property type="match status" value="1"/>
</dbReference>
<keyword evidence="6" id="KW-1185">Reference proteome</keyword>
<reference evidence="5 6" key="1">
    <citation type="submission" date="2020-02" db="EMBL/GenBank/DDBJ databases">
        <title>Rhodobacter algicola sp. nov., isolated from microalga culture.</title>
        <authorList>
            <person name="Park C.-Y."/>
        </authorList>
    </citation>
    <scope>NUCLEOTIDE SEQUENCE [LARGE SCALE GENOMIC DNA]</scope>
    <source>
        <strain evidence="5 6">ETT8</strain>
    </source>
</reference>
<dbReference type="SMART" id="SM00895">
    <property type="entry name" value="FCD"/>
    <property type="match status" value="1"/>
</dbReference>
<name>A0A6B3RHC0_9RHOB</name>
<dbReference type="SUPFAM" id="SSF48008">
    <property type="entry name" value="GntR ligand-binding domain-like"/>
    <property type="match status" value="1"/>
</dbReference>
<evidence type="ECO:0000313" key="6">
    <source>
        <dbReference type="Proteomes" id="UP000481421"/>
    </source>
</evidence>
<organism evidence="5 6">
    <name type="scientific">Pseudotabrizicola algicola</name>
    <dbReference type="NCBI Taxonomy" id="2709381"/>
    <lineage>
        <taxon>Bacteria</taxon>
        <taxon>Pseudomonadati</taxon>
        <taxon>Pseudomonadota</taxon>
        <taxon>Alphaproteobacteria</taxon>
        <taxon>Rhodobacterales</taxon>
        <taxon>Paracoccaceae</taxon>
        <taxon>Pseudotabrizicola</taxon>
    </lineage>
</organism>
<dbReference type="InterPro" id="IPR008920">
    <property type="entry name" value="TF_FadR/GntR_C"/>
</dbReference>
<keyword evidence="2" id="KW-0238">DNA-binding</keyword>
<keyword evidence="3" id="KW-0804">Transcription</keyword>